<dbReference type="InterPro" id="IPR013785">
    <property type="entry name" value="Aldolase_TIM"/>
</dbReference>
<evidence type="ECO:0000313" key="3">
    <source>
        <dbReference type="Proteomes" id="UP000281391"/>
    </source>
</evidence>
<accession>A0A3S4DIW2</accession>
<protein>
    <submittedName>
        <fullName evidence="2">Fructose-6-phosphate aldolase 2</fullName>
        <ecNumber evidence="2">4.1.2.-</ecNumber>
    </submittedName>
</protein>
<dbReference type="KEGG" id="sof:NCTC11214_02037"/>
<gene>
    <name evidence="2" type="primary">fsaB</name>
    <name evidence="2" type="ORF">NCTC11214_02037</name>
</gene>
<keyword evidence="2" id="KW-0456">Lyase</keyword>
<dbReference type="GO" id="GO:0005975">
    <property type="term" value="P:carbohydrate metabolic process"/>
    <property type="evidence" value="ECO:0007669"/>
    <property type="project" value="InterPro"/>
</dbReference>
<dbReference type="EC" id="4.1.2.-" evidence="2"/>
<dbReference type="InterPro" id="IPR001585">
    <property type="entry name" value="TAL/FSA"/>
</dbReference>
<evidence type="ECO:0000313" key="2">
    <source>
        <dbReference type="EMBL" id="VDZ56291.1"/>
    </source>
</evidence>
<organism evidence="2 3">
    <name type="scientific">Serratia odorifera</name>
    <dbReference type="NCBI Taxonomy" id="618"/>
    <lineage>
        <taxon>Bacteria</taxon>
        <taxon>Pseudomonadati</taxon>
        <taxon>Pseudomonadota</taxon>
        <taxon>Gammaproteobacteria</taxon>
        <taxon>Enterobacterales</taxon>
        <taxon>Yersiniaceae</taxon>
        <taxon>Serratia</taxon>
    </lineage>
</organism>
<dbReference type="Gene3D" id="3.20.20.70">
    <property type="entry name" value="Aldolase class I"/>
    <property type="match status" value="1"/>
</dbReference>
<keyword evidence="1" id="KW-0704">Schiff base</keyword>
<dbReference type="InterPro" id="IPR018225">
    <property type="entry name" value="Transaldolase_AS"/>
</dbReference>
<evidence type="ECO:0000256" key="1">
    <source>
        <dbReference type="ARBA" id="ARBA00023270"/>
    </source>
</evidence>
<name>A0A3S4DIW2_SEROD</name>
<dbReference type="Pfam" id="PF00923">
    <property type="entry name" value="TAL_FSA"/>
    <property type="match status" value="1"/>
</dbReference>
<sequence length="76" mass="8082">MELYLDTADVGAVKRLARILPLQGVTTNPSIIASSRTSLWEVLPALHEALGGRGQTICPDHGKQCAADSRRGATPE</sequence>
<dbReference type="GO" id="GO:0016829">
    <property type="term" value="F:lyase activity"/>
    <property type="evidence" value="ECO:0007669"/>
    <property type="project" value="UniProtKB-KW"/>
</dbReference>
<reference evidence="2 3" key="1">
    <citation type="submission" date="2018-12" db="EMBL/GenBank/DDBJ databases">
        <authorList>
            <consortium name="Pathogen Informatics"/>
        </authorList>
    </citation>
    <scope>NUCLEOTIDE SEQUENCE [LARGE SCALE GENOMIC DNA]</scope>
    <source>
        <strain evidence="2 3">NCTC11214</strain>
    </source>
</reference>
<dbReference type="SUPFAM" id="SSF51569">
    <property type="entry name" value="Aldolase"/>
    <property type="match status" value="1"/>
</dbReference>
<dbReference type="AlphaFoldDB" id="A0A3S4DIW2"/>
<proteinExistence type="predicted"/>
<dbReference type="Proteomes" id="UP000281391">
    <property type="component" value="Chromosome"/>
</dbReference>
<dbReference type="PROSITE" id="PS01054">
    <property type="entry name" value="TRANSALDOLASE_1"/>
    <property type="match status" value="1"/>
</dbReference>
<dbReference type="EMBL" id="LR134117">
    <property type="protein sequence ID" value="VDZ56291.1"/>
    <property type="molecule type" value="Genomic_DNA"/>
</dbReference>